<evidence type="ECO:0000313" key="11">
    <source>
        <dbReference type="EMBL" id="QQG36956.1"/>
    </source>
</evidence>
<keyword evidence="4 8" id="KW-0564">Palmitate</keyword>
<dbReference type="InterPro" id="IPR006664">
    <property type="entry name" value="OMP_bac"/>
</dbReference>
<feature type="signal peptide" evidence="9">
    <location>
        <begin position="1"/>
        <end position="17"/>
    </location>
</feature>
<evidence type="ECO:0000256" key="4">
    <source>
        <dbReference type="ARBA" id="ARBA00023139"/>
    </source>
</evidence>
<dbReference type="PANTHER" id="PTHR30329">
    <property type="entry name" value="STATOR ELEMENT OF FLAGELLAR MOTOR COMPLEX"/>
    <property type="match status" value="1"/>
</dbReference>
<dbReference type="InterPro" id="IPR050330">
    <property type="entry name" value="Bact_OuterMem_StrucFunc"/>
</dbReference>
<dbReference type="InterPro" id="IPR006665">
    <property type="entry name" value="OmpA-like"/>
</dbReference>
<keyword evidence="3 8" id="KW-0472">Membrane</keyword>
<dbReference type="GO" id="GO:0009279">
    <property type="term" value="C:cell outer membrane"/>
    <property type="evidence" value="ECO:0007669"/>
    <property type="project" value="UniProtKB-SubCell"/>
</dbReference>
<dbReference type="Proteomes" id="UP000595362">
    <property type="component" value="Chromosome"/>
</dbReference>
<gene>
    <name evidence="8 11" type="primary">pal</name>
    <name evidence="11" type="ORF">HYS17_04070</name>
</gene>
<sequence length="174" mass="18863">MLFIRGLLMMAVVVSLGACSTKDKDADSVQVTDGGMAAGPLDGTETYGTAGADGVVPGTQQDLVVNVGDRVFFGYDRYDVSPEGQRVLEMQAEWLKRYPNNNVTIKGHCDERGTREYNLALGERRASAIKNYLVALGIPATRINTISYGKEQPAVMGSNEDAWAQNRRGVTEVD</sequence>
<dbReference type="PANTHER" id="PTHR30329:SF21">
    <property type="entry name" value="LIPOPROTEIN YIAD-RELATED"/>
    <property type="match status" value="1"/>
</dbReference>
<dbReference type="NCBIfam" id="TIGR02802">
    <property type="entry name" value="Pal_lipo"/>
    <property type="match status" value="1"/>
</dbReference>
<evidence type="ECO:0000256" key="2">
    <source>
        <dbReference type="ARBA" id="ARBA00022729"/>
    </source>
</evidence>
<evidence type="ECO:0000256" key="3">
    <source>
        <dbReference type="ARBA" id="ARBA00023136"/>
    </source>
</evidence>
<dbReference type="SUPFAM" id="SSF103088">
    <property type="entry name" value="OmpA-like"/>
    <property type="match status" value="1"/>
</dbReference>
<dbReference type="InterPro" id="IPR014169">
    <property type="entry name" value="Pal_lipo_C"/>
</dbReference>
<accession>A0A7T5R3U7</accession>
<organism evidence="11 12">
    <name type="scientific">Micavibrio aeruginosavorus</name>
    <dbReference type="NCBI Taxonomy" id="349221"/>
    <lineage>
        <taxon>Bacteria</taxon>
        <taxon>Pseudomonadati</taxon>
        <taxon>Bdellovibrionota</taxon>
        <taxon>Bdellovibrionia</taxon>
        <taxon>Bdellovibrionales</taxon>
        <taxon>Pseudobdellovibrionaceae</taxon>
        <taxon>Micavibrio</taxon>
    </lineage>
</organism>
<dbReference type="PROSITE" id="PS51257">
    <property type="entry name" value="PROKAR_LIPOPROTEIN"/>
    <property type="match status" value="1"/>
</dbReference>
<keyword evidence="7" id="KW-0131">Cell cycle</keyword>
<dbReference type="EMBL" id="CP066681">
    <property type="protein sequence ID" value="QQG36956.1"/>
    <property type="molecule type" value="Genomic_DNA"/>
</dbReference>
<proteinExistence type="inferred from homology"/>
<protein>
    <recommendedName>
        <fullName evidence="8">Peptidoglycan-associated lipoprotein</fullName>
        <shortName evidence="8">PAL</shortName>
    </recommendedName>
</protein>
<keyword evidence="5 8" id="KW-0998">Cell outer membrane</keyword>
<comment type="similarity">
    <text evidence="8">Belongs to the Pal lipoprotein family.</text>
</comment>
<dbReference type="PRINTS" id="PR01021">
    <property type="entry name" value="OMPADOMAIN"/>
</dbReference>
<evidence type="ECO:0000313" key="12">
    <source>
        <dbReference type="Proteomes" id="UP000595362"/>
    </source>
</evidence>
<name>A0A7T5R3U7_9BACT</name>
<dbReference type="CDD" id="cd07185">
    <property type="entry name" value="OmpA_C-like"/>
    <property type="match status" value="1"/>
</dbReference>
<evidence type="ECO:0000256" key="1">
    <source>
        <dbReference type="ARBA" id="ARBA00022618"/>
    </source>
</evidence>
<reference evidence="11 12" key="1">
    <citation type="submission" date="2020-07" db="EMBL/GenBank/DDBJ databases">
        <title>Huge and variable diversity of episymbiotic CPR bacteria and DPANN archaea in groundwater ecosystems.</title>
        <authorList>
            <person name="He C.Y."/>
            <person name="Keren R."/>
            <person name="Whittaker M."/>
            <person name="Farag I.F."/>
            <person name="Doudna J."/>
            <person name="Cate J.H.D."/>
            <person name="Banfield J.F."/>
        </authorList>
    </citation>
    <scope>NUCLEOTIDE SEQUENCE [LARGE SCALE GENOMIC DNA]</scope>
    <source>
        <strain evidence="11">NC_groundwater_70_Ag_B-0.1um_54_66</strain>
    </source>
</reference>
<dbReference type="GO" id="GO:0051301">
    <property type="term" value="P:cell division"/>
    <property type="evidence" value="ECO:0007669"/>
    <property type="project" value="UniProtKB-KW"/>
</dbReference>
<feature type="domain" description="OmpA-like" evidence="10">
    <location>
        <begin position="60"/>
        <end position="174"/>
    </location>
</feature>
<evidence type="ECO:0000256" key="7">
    <source>
        <dbReference type="ARBA" id="ARBA00023306"/>
    </source>
</evidence>
<dbReference type="AlphaFoldDB" id="A0A7T5R3U7"/>
<dbReference type="HAMAP" id="MF_02204">
    <property type="entry name" value="Pal"/>
    <property type="match status" value="1"/>
</dbReference>
<evidence type="ECO:0000259" key="10">
    <source>
        <dbReference type="PROSITE" id="PS51123"/>
    </source>
</evidence>
<comment type="subcellular location">
    <subcellularLocation>
        <location evidence="8">Cell outer membrane</location>
        <topology evidence="8">Lipid-anchor</topology>
    </subcellularLocation>
</comment>
<feature type="chain" id="PRO_5033040114" description="Peptidoglycan-associated lipoprotein" evidence="9">
    <location>
        <begin position="18"/>
        <end position="174"/>
    </location>
</feature>
<dbReference type="PROSITE" id="PS51123">
    <property type="entry name" value="OMPA_2"/>
    <property type="match status" value="1"/>
</dbReference>
<keyword evidence="1" id="KW-0132">Cell division</keyword>
<dbReference type="Gene3D" id="3.30.1330.60">
    <property type="entry name" value="OmpA-like domain"/>
    <property type="match status" value="1"/>
</dbReference>
<dbReference type="Pfam" id="PF00691">
    <property type="entry name" value="OmpA"/>
    <property type="match status" value="1"/>
</dbReference>
<evidence type="ECO:0000256" key="5">
    <source>
        <dbReference type="ARBA" id="ARBA00023237"/>
    </source>
</evidence>
<evidence type="ECO:0000256" key="9">
    <source>
        <dbReference type="SAM" id="SignalP"/>
    </source>
</evidence>
<keyword evidence="6 8" id="KW-0449">Lipoprotein</keyword>
<evidence type="ECO:0000256" key="6">
    <source>
        <dbReference type="ARBA" id="ARBA00023288"/>
    </source>
</evidence>
<dbReference type="InterPro" id="IPR039001">
    <property type="entry name" value="Pal"/>
</dbReference>
<evidence type="ECO:0000256" key="8">
    <source>
        <dbReference type="HAMAP-Rule" id="MF_02204"/>
    </source>
</evidence>
<keyword evidence="2 8" id="KW-0732">Signal</keyword>
<dbReference type="InterPro" id="IPR036737">
    <property type="entry name" value="OmpA-like_sf"/>
</dbReference>